<organism evidence="1 2">
    <name type="scientific">Nibea albiflora</name>
    <name type="common">Yellow drum</name>
    <name type="synonym">Corvina albiflora</name>
    <dbReference type="NCBI Taxonomy" id="240163"/>
    <lineage>
        <taxon>Eukaryota</taxon>
        <taxon>Metazoa</taxon>
        <taxon>Chordata</taxon>
        <taxon>Craniata</taxon>
        <taxon>Vertebrata</taxon>
        <taxon>Euteleostomi</taxon>
        <taxon>Actinopterygii</taxon>
        <taxon>Neopterygii</taxon>
        <taxon>Teleostei</taxon>
        <taxon>Neoteleostei</taxon>
        <taxon>Acanthomorphata</taxon>
        <taxon>Eupercaria</taxon>
        <taxon>Sciaenidae</taxon>
        <taxon>Nibea</taxon>
    </lineage>
</organism>
<comment type="caution">
    <text evidence="1">The sequence shown here is derived from an EMBL/GenBank/DDBJ whole genome shotgun (WGS) entry which is preliminary data.</text>
</comment>
<evidence type="ECO:0000313" key="1">
    <source>
        <dbReference type="EMBL" id="KAG8000285.1"/>
    </source>
</evidence>
<evidence type="ECO:0000313" key="2">
    <source>
        <dbReference type="Proteomes" id="UP000805704"/>
    </source>
</evidence>
<gene>
    <name evidence="1" type="ORF">GBF38_002515</name>
</gene>
<dbReference type="EMBL" id="CM024797">
    <property type="protein sequence ID" value="KAG8000285.1"/>
    <property type="molecule type" value="Genomic_DNA"/>
</dbReference>
<dbReference type="Proteomes" id="UP000805704">
    <property type="component" value="Chromosome 9"/>
</dbReference>
<protein>
    <submittedName>
        <fullName evidence="1">Uncharacterized protein</fullName>
    </submittedName>
</protein>
<keyword evidence="2" id="KW-1185">Reference proteome</keyword>
<proteinExistence type="predicted"/>
<reference evidence="1" key="1">
    <citation type="submission" date="2020-04" db="EMBL/GenBank/DDBJ databases">
        <title>A chromosome-scale assembly and high-density genetic map of the yellow drum (Nibea albiflora) genome.</title>
        <authorList>
            <person name="Xu D."/>
            <person name="Zhang W."/>
            <person name="Chen R."/>
            <person name="Tan P."/>
            <person name="Wang L."/>
            <person name="Song H."/>
            <person name="Tian L."/>
            <person name="Zhu Q."/>
            <person name="Wang B."/>
        </authorList>
    </citation>
    <scope>NUCLEOTIDE SEQUENCE</scope>
    <source>
        <strain evidence="1">ZJHYS-2018</strain>
    </source>
</reference>
<sequence length="86" mass="9540">MQDHSHEKAVSSVPARQDSRPGSACLEAQWTKIHMIQAEANTPTDNHPQQFSLLYGAVTATFYIWHPAGHPEIKPHQLDLQAAVSL</sequence>
<name>A0ACB7EEN5_NIBAL</name>
<accession>A0ACB7EEN5</accession>